<proteinExistence type="predicted"/>
<comment type="caution">
    <text evidence="1">The sequence shown here is derived from an EMBL/GenBank/DDBJ whole genome shotgun (WGS) entry which is preliminary data.</text>
</comment>
<sequence>MGNARRHTKVVFAGEHDTTVAMPAARANGQKVLAEDINTSKDTWPPPLTCLFCATPVVAVRSSTGEHKRQAAHFRLGRNERHRAGCDFDVHAQVTELIELGDGLLQRGRDGYRLVLPETLAQPRPRLADRHSPDRADPTYARKARTLLNTAAKVNDLVETYRLHGGDLHELFHASCGGRKVSWAEFFHLPRAAWRLGDRLKNGPLEHPVAVALQVRFSGTSRTGETFYIEQRAPAAWSDTRGQRYHLVIRSREEALLQPYFQQGTWALGLGLWELFEWRGGNRTDVCLWVDSPEQIAAIPAPPTMTTSRGTAG</sequence>
<dbReference type="RefSeq" id="WP_116180974.1">
    <property type="nucleotide sequence ID" value="NZ_CP144376.1"/>
</dbReference>
<dbReference type="EMBL" id="QUNO01000022">
    <property type="protein sequence ID" value="REH31163.1"/>
    <property type="molecule type" value="Genomic_DNA"/>
</dbReference>
<accession>A0A3E0GY18</accession>
<name>A0A3E0GY18_9PSEU</name>
<evidence type="ECO:0000313" key="1">
    <source>
        <dbReference type="EMBL" id="REH31163.1"/>
    </source>
</evidence>
<dbReference type="Proteomes" id="UP000256269">
    <property type="component" value="Unassembled WGS sequence"/>
</dbReference>
<organism evidence="1 2">
    <name type="scientific">Kutzneria buriramensis</name>
    <dbReference type="NCBI Taxonomy" id="1045776"/>
    <lineage>
        <taxon>Bacteria</taxon>
        <taxon>Bacillati</taxon>
        <taxon>Actinomycetota</taxon>
        <taxon>Actinomycetes</taxon>
        <taxon>Pseudonocardiales</taxon>
        <taxon>Pseudonocardiaceae</taxon>
        <taxon>Kutzneria</taxon>
    </lineage>
</organism>
<keyword evidence="2" id="KW-1185">Reference proteome</keyword>
<evidence type="ECO:0000313" key="2">
    <source>
        <dbReference type="Proteomes" id="UP000256269"/>
    </source>
</evidence>
<gene>
    <name evidence="1" type="ORF">BCF44_122186</name>
</gene>
<protein>
    <submittedName>
        <fullName evidence="1">Uncharacterized protein</fullName>
    </submittedName>
</protein>
<reference evidence="1 2" key="1">
    <citation type="submission" date="2018-08" db="EMBL/GenBank/DDBJ databases">
        <title>Genomic Encyclopedia of Archaeal and Bacterial Type Strains, Phase II (KMG-II): from individual species to whole genera.</title>
        <authorList>
            <person name="Goeker M."/>
        </authorList>
    </citation>
    <scope>NUCLEOTIDE SEQUENCE [LARGE SCALE GENOMIC DNA]</scope>
    <source>
        <strain evidence="1 2">DSM 45791</strain>
    </source>
</reference>
<dbReference type="AlphaFoldDB" id="A0A3E0GY18"/>